<dbReference type="AlphaFoldDB" id="A0A6P3WTC9"/>
<evidence type="ECO:0000313" key="11">
    <source>
        <dbReference type="RefSeq" id="XP_014469388.1"/>
    </source>
</evidence>
<evidence type="ECO:0000256" key="1">
    <source>
        <dbReference type="ARBA" id="ARBA00004613"/>
    </source>
</evidence>
<dbReference type="Proteomes" id="UP000515204">
    <property type="component" value="Unplaced"/>
</dbReference>
<dbReference type="GO" id="GO:0046628">
    <property type="term" value="P:positive regulation of insulin receptor signaling pathway"/>
    <property type="evidence" value="ECO:0007669"/>
    <property type="project" value="TreeGrafter"/>
</dbReference>
<name>A0A6P3WTC9_DINQU</name>
<dbReference type="RefSeq" id="XP_014469388.1">
    <property type="nucleotide sequence ID" value="XM_014613902.1"/>
</dbReference>
<proteinExistence type="inferred from homology"/>
<dbReference type="GO" id="GO:0005159">
    <property type="term" value="F:insulin-like growth factor receptor binding"/>
    <property type="evidence" value="ECO:0007669"/>
    <property type="project" value="TreeGrafter"/>
</dbReference>
<keyword evidence="4" id="KW-0165">Cleavage on pair of basic residues</keyword>
<gene>
    <name evidence="11" type="primary">LOC106741669</name>
</gene>
<reference evidence="11" key="1">
    <citation type="submission" date="2025-08" db="UniProtKB">
        <authorList>
            <consortium name="RefSeq"/>
        </authorList>
    </citation>
    <scope>IDENTIFICATION</scope>
</reference>
<dbReference type="GO" id="GO:0008083">
    <property type="term" value="F:growth factor activity"/>
    <property type="evidence" value="ECO:0007669"/>
    <property type="project" value="TreeGrafter"/>
</dbReference>
<dbReference type="GO" id="GO:0005179">
    <property type="term" value="F:hormone activity"/>
    <property type="evidence" value="ECO:0007669"/>
    <property type="project" value="InterPro"/>
</dbReference>
<evidence type="ECO:0000256" key="4">
    <source>
        <dbReference type="ARBA" id="ARBA00022685"/>
    </source>
</evidence>
<dbReference type="KEGG" id="dqu:106741669"/>
<evidence type="ECO:0000256" key="2">
    <source>
        <dbReference type="ARBA" id="ARBA00009034"/>
    </source>
</evidence>
<evidence type="ECO:0000256" key="7">
    <source>
        <dbReference type="SAM" id="MobiDB-lite"/>
    </source>
</evidence>
<comment type="subcellular location">
    <subcellularLocation>
        <location evidence="1 6">Secreted</location>
    </subcellularLocation>
</comment>
<dbReference type="InterPro" id="IPR016179">
    <property type="entry name" value="Insulin-like"/>
</dbReference>
<sequence length="222" mass="25049">MVQRASKAVLLAAFLLLNVLSIVDSVPLNKSLRGTLRLCSRSLSDALYIVCRERGYNGYSYGDDDEPRADNGQGLVDECCYHPCTYEQLEQYCKPIPGEKRDESRDVMEETYRIVHMPFPYAARDLSEESPEMDYAGGAIKRKVDGMKKGRHRGKGGRKDVGECEGKADAKKRHRGRHCRCRRRRLECRRTGKVSRGDVKPLANKFVTSPAADKPTSFPTES</sequence>
<feature type="chain" id="PRO_5028260011" evidence="8">
    <location>
        <begin position="26"/>
        <end position="222"/>
    </location>
</feature>
<dbReference type="GO" id="GO:0051147">
    <property type="term" value="P:regulation of muscle cell differentiation"/>
    <property type="evidence" value="ECO:0007669"/>
    <property type="project" value="TreeGrafter"/>
</dbReference>
<feature type="domain" description="Insulin-like" evidence="9">
    <location>
        <begin position="36"/>
        <end position="93"/>
    </location>
</feature>
<accession>A0A6P3WTC9</accession>
<evidence type="ECO:0000256" key="5">
    <source>
        <dbReference type="ARBA" id="ARBA00022729"/>
    </source>
</evidence>
<dbReference type="InterPro" id="IPR022352">
    <property type="entry name" value="Ins/IGF/rlx"/>
</dbReference>
<evidence type="ECO:0000256" key="6">
    <source>
        <dbReference type="RuleBase" id="RU000406"/>
    </source>
</evidence>
<dbReference type="GO" id="GO:1905564">
    <property type="term" value="P:positive regulation of vascular endothelial cell proliferation"/>
    <property type="evidence" value="ECO:0007669"/>
    <property type="project" value="TreeGrafter"/>
</dbReference>
<keyword evidence="10" id="KW-1185">Reference proteome</keyword>
<protein>
    <submittedName>
        <fullName evidence="11">Insulin-like growth factor I</fullName>
    </submittedName>
</protein>
<dbReference type="InterPro" id="IPR022353">
    <property type="entry name" value="Insulin_CS"/>
</dbReference>
<evidence type="ECO:0000313" key="10">
    <source>
        <dbReference type="Proteomes" id="UP000515204"/>
    </source>
</evidence>
<dbReference type="InterPro" id="IPR036438">
    <property type="entry name" value="Insulin-like_sf"/>
</dbReference>
<dbReference type="PANTHER" id="PTHR46886">
    <property type="entry name" value="INSULIN-LIKE GROWTH FACTOR II"/>
    <property type="match status" value="1"/>
</dbReference>
<dbReference type="Pfam" id="PF00049">
    <property type="entry name" value="Insulin"/>
    <property type="match status" value="1"/>
</dbReference>
<feature type="signal peptide" evidence="8">
    <location>
        <begin position="1"/>
        <end position="25"/>
    </location>
</feature>
<dbReference type="GO" id="GO:0043539">
    <property type="term" value="F:protein serine/threonine kinase activator activity"/>
    <property type="evidence" value="ECO:0007669"/>
    <property type="project" value="TreeGrafter"/>
</dbReference>
<organism evidence="10 11">
    <name type="scientific">Dinoponera quadriceps</name>
    <name type="common">South American ant</name>
    <dbReference type="NCBI Taxonomy" id="609295"/>
    <lineage>
        <taxon>Eukaryota</taxon>
        <taxon>Metazoa</taxon>
        <taxon>Ecdysozoa</taxon>
        <taxon>Arthropoda</taxon>
        <taxon>Hexapoda</taxon>
        <taxon>Insecta</taxon>
        <taxon>Pterygota</taxon>
        <taxon>Neoptera</taxon>
        <taxon>Endopterygota</taxon>
        <taxon>Hymenoptera</taxon>
        <taxon>Apocrita</taxon>
        <taxon>Aculeata</taxon>
        <taxon>Formicoidea</taxon>
        <taxon>Formicidae</taxon>
        <taxon>Ponerinae</taxon>
        <taxon>Ponerini</taxon>
        <taxon>Dinoponera</taxon>
    </lineage>
</organism>
<dbReference type="PRINTS" id="PR00276">
    <property type="entry name" value="INSULINFAMLY"/>
</dbReference>
<keyword evidence="3 6" id="KW-0964">Secreted</keyword>
<dbReference type="GO" id="GO:0045944">
    <property type="term" value="P:positive regulation of transcription by RNA polymerase II"/>
    <property type="evidence" value="ECO:0007669"/>
    <property type="project" value="TreeGrafter"/>
</dbReference>
<dbReference type="OrthoDB" id="10019596at2759"/>
<evidence type="ECO:0000256" key="8">
    <source>
        <dbReference type="SAM" id="SignalP"/>
    </source>
</evidence>
<evidence type="ECO:0000256" key="3">
    <source>
        <dbReference type="ARBA" id="ARBA00022525"/>
    </source>
</evidence>
<dbReference type="GeneID" id="106741669"/>
<dbReference type="PANTHER" id="PTHR46886:SF1">
    <property type="entry name" value="INSULIN-LIKE GROWTH FACTOR II"/>
    <property type="match status" value="1"/>
</dbReference>
<keyword evidence="5 8" id="KW-0732">Signal</keyword>
<dbReference type="Gene3D" id="1.10.100.10">
    <property type="entry name" value="Insulin-like"/>
    <property type="match status" value="1"/>
</dbReference>
<dbReference type="GO" id="GO:0005615">
    <property type="term" value="C:extracellular space"/>
    <property type="evidence" value="ECO:0007669"/>
    <property type="project" value="TreeGrafter"/>
</dbReference>
<dbReference type="SUPFAM" id="SSF56994">
    <property type="entry name" value="Insulin-like"/>
    <property type="match status" value="1"/>
</dbReference>
<comment type="similarity">
    <text evidence="2 6">Belongs to the insulin family.</text>
</comment>
<feature type="region of interest" description="Disordered" evidence="7">
    <location>
        <begin position="190"/>
        <end position="222"/>
    </location>
</feature>
<dbReference type="PROSITE" id="PS00262">
    <property type="entry name" value="INSULIN"/>
    <property type="match status" value="1"/>
</dbReference>
<dbReference type="GO" id="GO:0043410">
    <property type="term" value="P:positive regulation of MAPK cascade"/>
    <property type="evidence" value="ECO:0007669"/>
    <property type="project" value="TreeGrafter"/>
</dbReference>
<dbReference type="SMART" id="SM00078">
    <property type="entry name" value="IlGF"/>
    <property type="match status" value="1"/>
</dbReference>
<evidence type="ECO:0000259" key="9">
    <source>
        <dbReference type="SMART" id="SM00078"/>
    </source>
</evidence>